<sequence length="320" mass="37287">MWNIDTKYREEFQSTFERLYYKMAVLKKSRPLPNIALQKIKESLSVEWTYNSNSIEGNTLTLQETQMVLQEGITVKGKSLREHFEAKNHEKAINYLFSIVDDSYEIRAIDILSIHSLVLNMIEEDFAGRIRNGGVRISGANFVPPNANKVSDFLDELIDFVNTNPMQLNDIELATIFHHKFVWIHPFFDGNGRTVRLAMNLLLMRKGFPPAIILSNDRKKYYEALNQANNGNYQKLMLLMCQAQERTLNIYLSSLPDNDYDFQEISNIVNEPNSPYSQEYVSLLARQGKIDAHKEGRNWYTTKKAIEDYIENRQRKRNIS</sequence>
<dbReference type="RefSeq" id="WP_345089220.1">
    <property type="nucleotide sequence ID" value="NZ_BAABCS010000003.1"/>
</dbReference>
<gene>
    <name evidence="2" type="ORF">GCM10022388_01520</name>
</gene>
<protein>
    <submittedName>
        <fullName evidence="2">Fic family protein</fullName>
    </submittedName>
</protein>
<dbReference type="Proteomes" id="UP001500426">
    <property type="component" value="Unassembled WGS sequence"/>
</dbReference>
<reference evidence="3" key="1">
    <citation type="journal article" date="2019" name="Int. J. Syst. Evol. Microbiol.">
        <title>The Global Catalogue of Microorganisms (GCM) 10K type strain sequencing project: providing services to taxonomists for standard genome sequencing and annotation.</title>
        <authorList>
            <consortium name="The Broad Institute Genomics Platform"/>
            <consortium name="The Broad Institute Genome Sequencing Center for Infectious Disease"/>
            <person name="Wu L."/>
            <person name="Ma J."/>
        </authorList>
    </citation>
    <scope>NUCLEOTIDE SEQUENCE [LARGE SCALE GENOMIC DNA]</scope>
    <source>
        <strain evidence="3">JCM 17068</strain>
    </source>
</reference>
<name>A0ABP7UD93_9FLAO</name>
<dbReference type="PANTHER" id="PTHR13504:SF38">
    <property type="entry name" value="FIDO DOMAIN-CONTAINING PROTEIN"/>
    <property type="match status" value="1"/>
</dbReference>
<feature type="domain" description="Fido" evidence="1">
    <location>
        <begin position="106"/>
        <end position="242"/>
    </location>
</feature>
<dbReference type="Gene3D" id="1.10.3290.10">
    <property type="entry name" value="Fido-like domain"/>
    <property type="match status" value="1"/>
</dbReference>
<dbReference type="InterPro" id="IPR003812">
    <property type="entry name" value="Fido"/>
</dbReference>
<keyword evidence="3" id="KW-1185">Reference proteome</keyword>
<dbReference type="EMBL" id="BAABCS010000003">
    <property type="protein sequence ID" value="GAA4040693.1"/>
    <property type="molecule type" value="Genomic_DNA"/>
</dbReference>
<dbReference type="SUPFAM" id="SSF140931">
    <property type="entry name" value="Fic-like"/>
    <property type="match status" value="1"/>
</dbReference>
<accession>A0ABP7UD93</accession>
<dbReference type="Pfam" id="PF02661">
    <property type="entry name" value="Fic"/>
    <property type="match status" value="1"/>
</dbReference>
<organism evidence="2 3">
    <name type="scientific">Flavobacterium chungnamense</name>
    <dbReference type="NCBI Taxonomy" id="706182"/>
    <lineage>
        <taxon>Bacteria</taxon>
        <taxon>Pseudomonadati</taxon>
        <taxon>Bacteroidota</taxon>
        <taxon>Flavobacteriia</taxon>
        <taxon>Flavobacteriales</taxon>
        <taxon>Flavobacteriaceae</taxon>
        <taxon>Flavobacterium</taxon>
    </lineage>
</organism>
<evidence type="ECO:0000259" key="1">
    <source>
        <dbReference type="PROSITE" id="PS51459"/>
    </source>
</evidence>
<dbReference type="PANTHER" id="PTHR13504">
    <property type="entry name" value="FIDO DOMAIN-CONTAINING PROTEIN DDB_G0283145"/>
    <property type="match status" value="1"/>
</dbReference>
<comment type="caution">
    <text evidence="2">The sequence shown here is derived from an EMBL/GenBank/DDBJ whole genome shotgun (WGS) entry which is preliminary data.</text>
</comment>
<dbReference type="InterPro" id="IPR036597">
    <property type="entry name" value="Fido-like_dom_sf"/>
</dbReference>
<evidence type="ECO:0000313" key="3">
    <source>
        <dbReference type="Proteomes" id="UP001500426"/>
    </source>
</evidence>
<proteinExistence type="predicted"/>
<dbReference type="PROSITE" id="PS51459">
    <property type="entry name" value="FIDO"/>
    <property type="match status" value="1"/>
</dbReference>
<evidence type="ECO:0000313" key="2">
    <source>
        <dbReference type="EMBL" id="GAA4040693.1"/>
    </source>
</evidence>
<dbReference type="InterPro" id="IPR040198">
    <property type="entry name" value="Fido_containing"/>
</dbReference>